<dbReference type="OMA" id="WRESLYC"/>
<reference evidence="11 12" key="1">
    <citation type="journal article" date="2021" name="Nat. Plants">
        <title>The Taxus genome provides insights into paclitaxel biosynthesis.</title>
        <authorList>
            <person name="Xiong X."/>
            <person name="Gou J."/>
            <person name="Liao Q."/>
            <person name="Li Y."/>
            <person name="Zhou Q."/>
            <person name="Bi G."/>
            <person name="Li C."/>
            <person name="Du R."/>
            <person name="Wang X."/>
            <person name="Sun T."/>
            <person name="Guo L."/>
            <person name="Liang H."/>
            <person name="Lu P."/>
            <person name="Wu Y."/>
            <person name="Zhang Z."/>
            <person name="Ro D.K."/>
            <person name="Shang Y."/>
            <person name="Huang S."/>
            <person name="Yan J."/>
        </authorList>
    </citation>
    <scope>NUCLEOTIDE SEQUENCE [LARGE SCALE GENOMIC DNA]</scope>
    <source>
        <strain evidence="11">Ta-2019</strain>
    </source>
</reference>
<feature type="domain" description="ELP1 first N-terminal beta-propeller" evidence="7">
    <location>
        <begin position="19"/>
        <end position="173"/>
    </location>
</feature>
<dbReference type="Proteomes" id="UP000824469">
    <property type="component" value="Unassembled WGS sequence"/>
</dbReference>
<keyword evidence="12" id="KW-1185">Reference proteome</keyword>
<dbReference type="GO" id="GO:0005829">
    <property type="term" value="C:cytosol"/>
    <property type="evidence" value="ECO:0007669"/>
    <property type="project" value="TreeGrafter"/>
</dbReference>
<evidence type="ECO:0000313" key="11">
    <source>
        <dbReference type="EMBL" id="KAH9326013.1"/>
    </source>
</evidence>
<dbReference type="InterPro" id="IPR036322">
    <property type="entry name" value="WD40_repeat_dom_sf"/>
</dbReference>
<dbReference type="GO" id="GO:0002926">
    <property type="term" value="P:tRNA wobble base 5-methoxycarbonylmethyl-2-thiouridinylation"/>
    <property type="evidence" value="ECO:0007669"/>
    <property type="project" value="TreeGrafter"/>
</dbReference>
<dbReference type="Pfam" id="PF23925">
    <property type="entry name" value="A-sol_ELP1"/>
    <property type="match status" value="2"/>
</dbReference>
<protein>
    <recommendedName>
        <fullName evidence="13">Elongator complex protein 1</fullName>
    </recommendedName>
</protein>
<dbReference type="InterPro" id="IPR056167">
    <property type="entry name" value="A-sol_ELP1"/>
</dbReference>
<dbReference type="InterPro" id="IPR056165">
    <property type="entry name" value="Beta-prop_ELP1_2nd"/>
</dbReference>
<dbReference type="PANTHER" id="PTHR12747">
    <property type="entry name" value="ELONGATOR COMPLEX PROTEIN 1"/>
    <property type="match status" value="1"/>
</dbReference>
<keyword evidence="4" id="KW-0963">Cytoplasm</keyword>
<name>A0AA38LIN3_TAXCH</name>
<dbReference type="AlphaFoldDB" id="A0AA38LIN3"/>
<evidence type="ECO:0000256" key="4">
    <source>
        <dbReference type="ARBA" id="ARBA00022490"/>
    </source>
</evidence>
<dbReference type="SUPFAM" id="SSF50978">
    <property type="entry name" value="WD40 repeat-like"/>
    <property type="match status" value="1"/>
</dbReference>
<feature type="non-terminal residue" evidence="11">
    <location>
        <position position="1"/>
    </location>
</feature>
<proteinExistence type="inferred from homology"/>
<dbReference type="EMBL" id="JAHRHJ020000002">
    <property type="protein sequence ID" value="KAH9326013.1"/>
    <property type="molecule type" value="Genomic_DNA"/>
</dbReference>
<evidence type="ECO:0000259" key="10">
    <source>
        <dbReference type="Pfam" id="PF23925"/>
    </source>
</evidence>
<dbReference type="PANTHER" id="PTHR12747:SF0">
    <property type="entry name" value="ELONGATOR COMPLEX PROTEIN 1"/>
    <property type="match status" value="1"/>
</dbReference>
<dbReference type="GO" id="GO:0000049">
    <property type="term" value="F:tRNA binding"/>
    <property type="evidence" value="ECO:0007669"/>
    <property type="project" value="TreeGrafter"/>
</dbReference>
<dbReference type="Pfam" id="PF23878">
    <property type="entry name" value="TPR_ELP1"/>
    <property type="match status" value="1"/>
</dbReference>
<dbReference type="Pfam" id="PF23797">
    <property type="entry name" value="Beta-prop_ELP1_2nd"/>
    <property type="match status" value="1"/>
</dbReference>
<feature type="domain" description="ELP1 alpha-solenoid" evidence="10">
    <location>
        <begin position="582"/>
        <end position="661"/>
    </location>
</feature>
<feature type="domain" description="ELP1 TPR" evidence="9">
    <location>
        <begin position="839"/>
        <end position="999"/>
    </location>
</feature>
<feature type="region of interest" description="Disordered" evidence="6">
    <location>
        <begin position="1064"/>
        <end position="1088"/>
    </location>
</feature>
<evidence type="ECO:0000259" key="8">
    <source>
        <dbReference type="Pfam" id="PF23797"/>
    </source>
</evidence>
<evidence type="ECO:0000256" key="1">
    <source>
        <dbReference type="ARBA" id="ARBA00004496"/>
    </source>
</evidence>
<evidence type="ECO:0000256" key="3">
    <source>
        <dbReference type="ARBA" id="ARBA00006086"/>
    </source>
</evidence>
<evidence type="ECO:0008006" key="13">
    <source>
        <dbReference type="Google" id="ProtNLM"/>
    </source>
</evidence>
<evidence type="ECO:0000256" key="6">
    <source>
        <dbReference type="SAM" id="MobiDB-lite"/>
    </source>
</evidence>
<feature type="domain" description="ELP1 alpha-solenoid" evidence="10">
    <location>
        <begin position="702"/>
        <end position="829"/>
    </location>
</feature>
<dbReference type="Pfam" id="PF04762">
    <property type="entry name" value="Beta-prop_ELP1_1st"/>
    <property type="match status" value="1"/>
</dbReference>
<evidence type="ECO:0000313" key="12">
    <source>
        <dbReference type="Proteomes" id="UP000824469"/>
    </source>
</evidence>
<sequence length="1088" mass="121827">TVMSEIAEDGFSDSSRPLNKVRVSWRGDGKYFATLGGSSISEGLQRLRIWERESGTLYSCSEPKVFIEEAMDWMPSGAKVAAACNDSKYEKCPSVVFFERNSLERGSFDIYGPIEAKIEMLAWNCNSELLAALVRYEEWSSIQIWNFSNYHWYLKQEWRYMGKKKLKFVWDPEKPMQFIYWTACGSVHLLNLFWDSAVSDESTALVIDGMHVLVTPLSLSLVPPPMSVFTLKFLSAVQSVAFTSRGAEALLVAGLSNGNLSVVKFPEMSIWHELEDGIFNAAIVDNNGLQIEFGNLRNITWIDSYVFLGVLHCNYDQACLYSNFTSDKWKESPIMSEINNEMSILVEIELVCDKAEDVESTNLSSNGWVVKSYVHTVMESPVVAIAANPMKISTAFVQLRNGSNVLYTSKEGINMTPTELYKERPADLKGFLSYCPWMHAISVYDQENLKVLLFGLDEDGKLQMNGRIICSSCSSFGFYASAAGKVHKVVTHIVFTRNDLLFVVSVDEILHGDGFHESVGNEVARRAFENRLHGRMKNTKEKISNGLKVWERGAKLIGIINGDEAAIILQTVRGNLESIYPRKLVLLAIAGALVERRFKDAVSLVRQHRINYNVIVDYCGWKTFVEAASEFVRQVDNLSHITEFVCALKDENIMNTLYKNVLLPYFPKNKVDFGTQFLVPNADSTFEFDNQILKRVTPLDDNTGTKSKVPAVLEAVRKALEEQVPKSPARELCILTTLACNNPPELEEALKRIKKLREVEIATKMNDGVGPSDKSNSSAEEALKHLLWLSDPGAVFEAALGLYDLHLAAIVALNSQRDPKEFLPFLQELEQMSPPIMFYTIDCKLHRYESALKNIAAAGDAYFDECLQLIKSNPKVFPLGVNIFKDSGKKSVIMEAWGDHLFNEEKFEESAMAYCSSCSFQKALGAFRTGGLWKEALTMAGILKLTHDEVLNLANDLCDELQALGKPAEASKIALDYCKDIQSAINLLVTAREWTEALRIGFLYGTGELVESQVKLAAIESANSLILEYEEGVEKVGKYSARYLAVRQRRLLLAAKLQMEGKEKQDLDDDTASETSSNISGMSAYSFG</sequence>
<dbReference type="InterPro" id="IPR006849">
    <property type="entry name" value="Elp1"/>
</dbReference>
<accession>A0AA38LIN3</accession>
<evidence type="ECO:0000259" key="7">
    <source>
        <dbReference type="Pfam" id="PF04762"/>
    </source>
</evidence>
<feature type="compositionally biased region" description="Polar residues" evidence="6">
    <location>
        <begin position="1073"/>
        <end position="1088"/>
    </location>
</feature>
<dbReference type="InterPro" id="IPR056164">
    <property type="entry name" value="Beta-prop_ELP1_1st"/>
</dbReference>
<evidence type="ECO:0000256" key="5">
    <source>
        <dbReference type="ARBA" id="ARBA00022694"/>
    </source>
</evidence>
<feature type="non-terminal residue" evidence="11">
    <location>
        <position position="1088"/>
    </location>
</feature>
<comment type="similarity">
    <text evidence="3">Belongs to the ELP1/IKA1 family.</text>
</comment>
<gene>
    <name evidence="11" type="ORF">KI387_006191</name>
</gene>
<organism evidence="11 12">
    <name type="scientific">Taxus chinensis</name>
    <name type="common">Chinese yew</name>
    <name type="synonym">Taxus wallichiana var. chinensis</name>
    <dbReference type="NCBI Taxonomy" id="29808"/>
    <lineage>
        <taxon>Eukaryota</taxon>
        <taxon>Viridiplantae</taxon>
        <taxon>Streptophyta</taxon>
        <taxon>Embryophyta</taxon>
        <taxon>Tracheophyta</taxon>
        <taxon>Spermatophyta</taxon>
        <taxon>Pinopsida</taxon>
        <taxon>Pinidae</taxon>
        <taxon>Conifers II</taxon>
        <taxon>Cupressales</taxon>
        <taxon>Taxaceae</taxon>
        <taxon>Taxus</taxon>
    </lineage>
</organism>
<evidence type="ECO:0000256" key="2">
    <source>
        <dbReference type="ARBA" id="ARBA00005043"/>
    </source>
</evidence>
<dbReference type="GO" id="GO:0033588">
    <property type="term" value="C:elongator holoenzyme complex"/>
    <property type="evidence" value="ECO:0007669"/>
    <property type="project" value="InterPro"/>
</dbReference>
<evidence type="ECO:0000259" key="9">
    <source>
        <dbReference type="Pfam" id="PF23878"/>
    </source>
</evidence>
<dbReference type="InterPro" id="IPR056166">
    <property type="entry name" value="TPR_ELP1"/>
</dbReference>
<feature type="domain" description="ELP1 N-terminal second beta-propeller" evidence="8">
    <location>
        <begin position="206"/>
        <end position="557"/>
    </location>
</feature>
<keyword evidence="5" id="KW-0819">tRNA processing</keyword>
<comment type="caution">
    <text evidence="11">The sequence shown here is derived from an EMBL/GenBank/DDBJ whole genome shotgun (WGS) entry which is preliminary data.</text>
</comment>
<comment type="pathway">
    <text evidence="2">tRNA modification; 5-methoxycarbonylmethyl-2-thiouridine-tRNA biosynthesis.</text>
</comment>
<comment type="subcellular location">
    <subcellularLocation>
        <location evidence="1">Cytoplasm</location>
    </subcellularLocation>
</comment>